<gene>
    <name evidence="2" type="ORF">SAMN05414137_12147</name>
</gene>
<sequence length="96" mass="10848">MTTRHDNRTLNRVVLLTVVGVVAAAVLKELRQPPEERTWHGRILGLPYDFRPPTPARVRAEFWDPDNNALFTPHAFGVGYGVNLARLARPVLPPRD</sequence>
<name>A0A1H7WQ60_STRJI</name>
<dbReference type="Pfam" id="PF19124">
    <property type="entry name" value="DUF5808"/>
    <property type="match status" value="1"/>
</dbReference>
<dbReference type="Proteomes" id="UP000183015">
    <property type="component" value="Unassembled WGS sequence"/>
</dbReference>
<dbReference type="AlphaFoldDB" id="A0A1H7WQ60"/>
<dbReference type="EMBL" id="FOAZ01000021">
    <property type="protein sequence ID" value="SEM23571.1"/>
    <property type="molecule type" value="Genomic_DNA"/>
</dbReference>
<dbReference type="eggNOG" id="ENOG50330SV">
    <property type="taxonomic scope" value="Bacteria"/>
</dbReference>
<evidence type="ECO:0000313" key="2">
    <source>
        <dbReference type="EMBL" id="SEM23571.1"/>
    </source>
</evidence>
<dbReference type="OrthoDB" id="4558476at2"/>
<accession>A0A1H7WQ60</accession>
<proteinExistence type="predicted"/>
<dbReference type="RefSeq" id="WP_042450889.1">
    <property type="nucleotide sequence ID" value="NZ_BBPN01000020.1"/>
</dbReference>
<evidence type="ECO:0000259" key="1">
    <source>
        <dbReference type="Pfam" id="PF19124"/>
    </source>
</evidence>
<keyword evidence="3" id="KW-1185">Reference proteome</keyword>
<feature type="domain" description="DUF5808" evidence="1">
    <location>
        <begin position="65"/>
        <end position="88"/>
    </location>
</feature>
<reference evidence="3" key="1">
    <citation type="submission" date="2016-10" db="EMBL/GenBank/DDBJ databases">
        <authorList>
            <person name="Varghese N."/>
        </authorList>
    </citation>
    <scope>NUCLEOTIDE SEQUENCE [LARGE SCALE GENOMIC DNA]</scope>
    <source>
        <strain evidence="3">DSM 45096 / BCRC 16803 / CGMCC 4.1857 / CIP 109030 / JCM 12277 / KCTC 19219 / NBRC 100920 / 33214</strain>
    </source>
</reference>
<protein>
    <recommendedName>
        <fullName evidence="1">DUF5808 domain-containing protein</fullName>
    </recommendedName>
</protein>
<dbReference type="InterPro" id="IPR043831">
    <property type="entry name" value="DUF5808"/>
</dbReference>
<evidence type="ECO:0000313" key="3">
    <source>
        <dbReference type="Proteomes" id="UP000183015"/>
    </source>
</evidence>
<organism evidence="2 3">
    <name type="scientific">Streptacidiphilus jiangxiensis</name>
    <dbReference type="NCBI Taxonomy" id="235985"/>
    <lineage>
        <taxon>Bacteria</taxon>
        <taxon>Bacillati</taxon>
        <taxon>Actinomycetota</taxon>
        <taxon>Actinomycetes</taxon>
        <taxon>Kitasatosporales</taxon>
        <taxon>Streptomycetaceae</taxon>
        <taxon>Streptacidiphilus</taxon>
    </lineage>
</organism>